<keyword evidence="1" id="KW-0732">Signal</keyword>
<evidence type="ECO:0000313" key="2">
    <source>
        <dbReference type="EMBL" id="MDU0243805.1"/>
    </source>
</evidence>
<reference evidence="2" key="1">
    <citation type="submission" date="2023-10" db="EMBL/GenBank/DDBJ databases">
        <title>Genome of Potential pathogenic bacteria in Crohn's disease.</title>
        <authorList>
            <person name="Rodriguez-Palacios A."/>
        </authorList>
    </citation>
    <scope>NUCLEOTIDE SEQUENCE</scope>
    <source>
        <strain evidence="2">CavFT-hAR50</strain>
    </source>
</reference>
<evidence type="ECO:0000313" key="3">
    <source>
        <dbReference type="Proteomes" id="UP001181247"/>
    </source>
</evidence>
<protein>
    <submittedName>
        <fullName evidence="2">Uncharacterized protein</fullName>
    </submittedName>
</protein>
<evidence type="ECO:0000256" key="1">
    <source>
        <dbReference type="SAM" id="SignalP"/>
    </source>
</evidence>
<sequence length="69" mass="7554">MDRRHFLSMLGLGAVGLTLPGVAQADILKQAAANPNIKPISGSWFEFQHPGGKEGVYWDKDLRQFTAAQ</sequence>
<dbReference type="RefSeq" id="WP_315977141.1">
    <property type="nucleotide sequence ID" value="NZ_JAWDEU010000002.1"/>
</dbReference>
<feature type="signal peptide" evidence="1">
    <location>
        <begin position="1"/>
        <end position="25"/>
    </location>
</feature>
<dbReference type="Proteomes" id="UP001181247">
    <property type="component" value="Unassembled WGS sequence"/>
</dbReference>
<dbReference type="AlphaFoldDB" id="A0AAE4IBL7"/>
<feature type="chain" id="PRO_5042216577" evidence="1">
    <location>
        <begin position="26"/>
        <end position="69"/>
    </location>
</feature>
<gene>
    <name evidence="2" type="ORF">RVH16_03590</name>
</gene>
<dbReference type="InterPro" id="IPR006311">
    <property type="entry name" value="TAT_signal"/>
</dbReference>
<dbReference type="PROSITE" id="PS51318">
    <property type="entry name" value="TAT"/>
    <property type="match status" value="1"/>
</dbReference>
<proteinExistence type="predicted"/>
<name>A0AAE4IBL7_BACUN</name>
<comment type="caution">
    <text evidence="2">The sequence shown here is derived from an EMBL/GenBank/DDBJ whole genome shotgun (WGS) entry which is preliminary data.</text>
</comment>
<organism evidence="2 3">
    <name type="scientific">Bacteroides uniformis</name>
    <dbReference type="NCBI Taxonomy" id="820"/>
    <lineage>
        <taxon>Bacteria</taxon>
        <taxon>Pseudomonadati</taxon>
        <taxon>Bacteroidota</taxon>
        <taxon>Bacteroidia</taxon>
        <taxon>Bacteroidales</taxon>
        <taxon>Bacteroidaceae</taxon>
        <taxon>Bacteroides</taxon>
    </lineage>
</organism>
<dbReference type="EMBL" id="JAWDEU010000002">
    <property type="protein sequence ID" value="MDU0243805.1"/>
    <property type="molecule type" value="Genomic_DNA"/>
</dbReference>
<accession>A0AAE4IBL7</accession>